<dbReference type="Proteomes" id="UP001362999">
    <property type="component" value="Unassembled WGS sequence"/>
</dbReference>
<protein>
    <recommendedName>
        <fullName evidence="4">Protein kinase domain-containing protein</fullName>
    </recommendedName>
</protein>
<accession>A0AAW0DWW0</accession>
<evidence type="ECO:0008006" key="4">
    <source>
        <dbReference type="Google" id="ProtNLM"/>
    </source>
</evidence>
<evidence type="ECO:0000313" key="3">
    <source>
        <dbReference type="Proteomes" id="UP001362999"/>
    </source>
</evidence>
<evidence type="ECO:0000313" key="2">
    <source>
        <dbReference type="EMBL" id="KAK7055398.1"/>
    </source>
</evidence>
<keyword evidence="3" id="KW-1185">Reference proteome</keyword>
<organism evidence="2 3">
    <name type="scientific">Favolaschia claudopus</name>
    <dbReference type="NCBI Taxonomy" id="2862362"/>
    <lineage>
        <taxon>Eukaryota</taxon>
        <taxon>Fungi</taxon>
        <taxon>Dikarya</taxon>
        <taxon>Basidiomycota</taxon>
        <taxon>Agaricomycotina</taxon>
        <taxon>Agaricomycetes</taxon>
        <taxon>Agaricomycetidae</taxon>
        <taxon>Agaricales</taxon>
        <taxon>Marasmiineae</taxon>
        <taxon>Mycenaceae</taxon>
        <taxon>Favolaschia</taxon>
    </lineage>
</organism>
<reference evidence="2 3" key="1">
    <citation type="journal article" date="2024" name="J Genomics">
        <title>Draft genome sequencing and assembly of Favolaschia claudopus CIRM-BRFM 2984 isolated from oak limbs.</title>
        <authorList>
            <person name="Navarro D."/>
            <person name="Drula E."/>
            <person name="Chaduli D."/>
            <person name="Cazenave R."/>
            <person name="Ahrendt S."/>
            <person name="Wang J."/>
            <person name="Lipzen A."/>
            <person name="Daum C."/>
            <person name="Barry K."/>
            <person name="Grigoriev I.V."/>
            <person name="Favel A."/>
            <person name="Rosso M.N."/>
            <person name="Martin F."/>
        </authorList>
    </citation>
    <scope>NUCLEOTIDE SEQUENCE [LARGE SCALE GENOMIC DNA]</scope>
    <source>
        <strain evidence="2 3">CIRM-BRFM 2984</strain>
    </source>
</reference>
<sequence>MAVTLEETDQISEFDYDSDDETAPDPFSLTKLTEIVSTTAEKDCTLVKLVEGGYHKIHDVLSDGQPAGIVARVAAPAFPKDKLESEIATMQYVASHTNIHTPRVHGRTTPLSEKGEFFILWNLQPLAANELSKTNRIFFQVLPLPH</sequence>
<proteinExistence type="predicted"/>
<feature type="region of interest" description="Disordered" evidence="1">
    <location>
        <begin position="1"/>
        <end position="23"/>
    </location>
</feature>
<gene>
    <name evidence="2" type="ORF">R3P38DRAFT_1355404</name>
</gene>
<dbReference type="EMBL" id="JAWWNJ010000005">
    <property type="protein sequence ID" value="KAK7055398.1"/>
    <property type="molecule type" value="Genomic_DNA"/>
</dbReference>
<name>A0AAW0DWW0_9AGAR</name>
<dbReference type="AlphaFoldDB" id="A0AAW0DWW0"/>
<comment type="caution">
    <text evidence="2">The sequence shown here is derived from an EMBL/GenBank/DDBJ whole genome shotgun (WGS) entry which is preliminary data.</text>
</comment>
<evidence type="ECO:0000256" key="1">
    <source>
        <dbReference type="SAM" id="MobiDB-lite"/>
    </source>
</evidence>